<dbReference type="Gene3D" id="3.40.50.720">
    <property type="entry name" value="NAD(P)-binding Rossmann-like Domain"/>
    <property type="match status" value="1"/>
</dbReference>
<evidence type="ECO:0000256" key="1">
    <source>
        <dbReference type="ARBA" id="ARBA00006484"/>
    </source>
</evidence>
<evidence type="ECO:0000313" key="5">
    <source>
        <dbReference type="Proteomes" id="UP001595906"/>
    </source>
</evidence>
<dbReference type="PANTHER" id="PTHR42901">
    <property type="entry name" value="ALCOHOL DEHYDROGENASE"/>
    <property type="match status" value="1"/>
</dbReference>
<dbReference type="PRINTS" id="PR00080">
    <property type="entry name" value="SDRFAMILY"/>
</dbReference>
<gene>
    <name evidence="4" type="ORF">ACFOW1_09130</name>
</gene>
<keyword evidence="5" id="KW-1185">Reference proteome</keyword>
<proteinExistence type="inferred from homology"/>
<dbReference type="InterPro" id="IPR036291">
    <property type="entry name" value="NAD(P)-bd_dom_sf"/>
</dbReference>
<dbReference type="SUPFAM" id="SSF51735">
    <property type="entry name" value="NAD(P)-binding Rossmann-fold domains"/>
    <property type="match status" value="1"/>
</dbReference>
<dbReference type="RefSeq" id="WP_379013753.1">
    <property type="nucleotide sequence ID" value="NZ_JBHSDC010000016.1"/>
</dbReference>
<dbReference type="PROSITE" id="PS00061">
    <property type="entry name" value="ADH_SHORT"/>
    <property type="match status" value="1"/>
</dbReference>
<evidence type="ECO:0000256" key="2">
    <source>
        <dbReference type="ARBA" id="ARBA00023002"/>
    </source>
</evidence>
<keyword evidence="2 4" id="KW-0560">Oxidoreductase</keyword>
<comment type="similarity">
    <text evidence="1 3">Belongs to the short-chain dehydrogenases/reductases (SDR) family.</text>
</comment>
<evidence type="ECO:0000256" key="3">
    <source>
        <dbReference type="RuleBase" id="RU000363"/>
    </source>
</evidence>
<sequence>MSQQNTSDTTNSGKIIVITGASKGLGKAIAKQFAAAGYTLLVCARGELQLYKMMEELLLEFPDCTIKAMPVDMSVKEEVKAFATWCLQYGIPDIIINNAGQFFPGSIHNEEDSLLEQMIQTNLYSAYHLTRALLPTMIERKSGSIFNICSIASLQAYANGGSYSISKYALLGFSKNLREELKPHGIKVSAVMPGAAYTDSWIGSGVEESRIMEANDIAKMVFAASQLSPQAVMEDIVLRPQLGDL</sequence>
<evidence type="ECO:0000313" key="4">
    <source>
        <dbReference type="EMBL" id="MFC4232053.1"/>
    </source>
</evidence>
<dbReference type="Proteomes" id="UP001595906">
    <property type="component" value="Unassembled WGS sequence"/>
</dbReference>
<name>A0ABV8PVW6_9BACT</name>
<protein>
    <submittedName>
        <fullName evidence="4">SDR family oxidoreductase</fullName>
        <ecNumber evidence="4">1.-.-.-</ecNumber>
    </submittedName>
</protein>
<dbReference type="CDD" id="cd05233">
    <property type="entry name" value="SDR_c"/>
    <property type="match status" value="1"/>
</dbReference>
<comment type="caution">
    <text evidence="4">The sequence shown here is derived from an EMBL/GenBank/DDBJ whole genome shotgun (WGS) entry which is preliminary data.</text>
</comment>
<dbReference type="InterPro" id="IPR002347">
    <property type="entry name" value="SDR_fam"/>
</dbReference>
<dbReference type="EMBL" id="JBHSDC010000016">
    <property type="protein sequence ID" value="MFC4232053.1"/>
    <property type="molecule type" value="Genomic_DNA"/>
</dbReference>
<dbReference type="PANTHER" id="PTHR42901:SF1">
    <property type="entry name" value="ALCOHOL DEHYDROGENASE"/>
    <property type="match status" value="1"/>
</dbReference>
<reference evidence="5" key="1">
    <citation type="journal article" date="2019" name="Int. J. Syst. Evol. Microbiol.">
        <title>The Global Catalogue of Microorganisms (GCM) 10K type strain sequencing project: providing services to taxonomists for standard genome sequencing and annotation.</title>
        <authorList>
            <consortium name="The Broad Institute Genomics Platform"/>
            <consortium name="The Broad Institute Genome Sequencing Center for Infectious Disease"/>
            <person name="Wu L."/>
            <person name="Ma J."/>
        </authorList>
    </citation>
    <scope>NUCLEOTIDE SEQUENCE [LARGE SCALE GENOMIC DNA]</scope>
    <source>
        <strain evidence="5">CECT 8010</strain>
    </source>
</reference>
<accession>A0ABV8PVW6</accession>
<dbReference type="EC" id="1.-.-.-" evidence="4"/>
<organism evidence="4 5">
    <name type="scientific">Parasediminibacterium paludis</name>
    <dbReference type="NCBI Taxonomy" id="908966"/>
    <lineage>
        <taxon>Bacteria</taxon>
        <taxon>Pseudomonadati</taxon>
        <taxon>Bacteroidota</taxon>
        <taxon>Chitinophagia</taxon>
        <taxon>Chitinophagales</taxon>
        <taxon>Chitinophagaceae</taxon>
        <taxon>Parasediminibacterium</taxon>
    </lineage>
</organism>
<dbReference type="Pfam" id="PF00106">
    <property type="entry name" value="adh_short"/>
    <property type="match status" value="1"/>
</dbReference>
<dbReference type="GO" id="GO:0016491">
    <property type="term" value="F:oxidoreductase activity"/>
    <property type="evidence" value="ECO:0007669"/>
    <property type="project" value="UniProtKB-KW"/>
</dbReference>
<dbReference type="PRINTS" id="PR00081">
    <property type="entry name" value="GDHRDH"/>
</dbReference>
<dbReference type="InterPro" id="IPR020904">
    <property type="entry name" value="Sc_DH/Rdtase_CS"/>
</dbReference>